<evidence type="ECO:0000313" key="3">
    <source>
        <dbReference type="Proteomes" id="UP000030655"/>
    </source>
</evidence>
<dbReference type="OrthoDB" id="2189698at2759"/>
<dbReference type="PANTHER" id="PTHR11188:SF17">
    <property type="entry name" value="FI21816P1"/>
    <property type="match status" value="1"/>
</dbReference>
<evidence type="ECO:0000313" key="2">
    <source>
        <dbReference type="EMBL" id="KCZ80701.1"/>
    </source>
</evidence>
<gene>
    <name evidence="2" type="ORF">H312_01863</name>
</gene>
<dbReference type="InterPro" id="IPR050357">
    <property type="entry name" value="Arrestin_domain-protein"/>
</dbReference>
<sequence>MKADPSLLIELNKSQYKSGDTIKGVLIFSTSYPIYIHKIQIKLYKEFTYTINSEKLKKKRSPDTLFDLYENELEFTELSIGNHSFPFEIKVKKEIKGTANTSLYFLNNAFAIKNQIFLESLVYKNKNDEILLKEANEIHFINKIKCNKPSIFEMEFSYCFCLFYSDCKLRVNLDKEVYYSGETANLAIEVLKSNQPIKIKSVFVELFQNVFLQSDNKIYKEKKLISKTKGYSCQFNNLYCADVKIPFAVPNNVFESYLSLSNHVQVSIVFDRALPITVNKNIYIYKEVIKLPKLSSDSIIRGVTLPKKIFKY</sequence>
<dbReference type="SUPFAM" id="SSF81296">
    <property type="entry name" value="E set domains"/>
    <property type="match status" value="1"/>
</dbReference>
<protein>
    <recommendedName>
        <fullName evidence="1">Arrestin C-terminal-like domain-containing protein</fullName>
    </recommendedName>
</protein>
<dbReference type="VEuPathDB" id="MicrosporidiaDB:H312_01863"/>
<evidence type="ECO:0000259" key="1">
    <source>
        <dbReference type="Pfam" id="PF02752"/>
    </source>
</evidence>
<keyword evidence="3" id="KW-1185">Reference proteome</keyword>
<dbReference type="HOGENOM" id="CLU_891298_0_0_1"/>
<reference evidence="3" key="1">
    <citation type="submission" date="2013-02" db="EMBL/GenBank/DDBJ databases">
        <authorList>
            <consortium name="The Broad Institute Genome Sequencing Platform"/>
            <person name="Cuomo C."/>
            <person name="Becnel J."/>
            <person name="Sanscrainte N."/>
            <person name="Walker B."/>
            <person name="Young S.K."/>
            <person name="Zeng Q."/>
            <person name="Gargeya S."/>
            <person name="Fitzgerald M."/>
            <person name="Haas B."/>
            <person name="Abouelleil A."/>
            <person name="Alvarado L."/>
            <person name="Arachchi H.M."/>
            <person name="Berlin A.M."/>
            <person name="Chapman S.B."/>
            <person name="Dewar J."/>
            <person name="Goldberg J."/>
            <person name="Griggs A."/>
            <person name="Gujja S."/>
            <person name="Hansen M."/>
            <person name="Howarth C."/>
            <person name="Imamovic A."/>
            <person name="Larimer J."/>
            <person name="McCowan C."/>
            <person name="Murphy C."/>
            <person name="Neiman D."/>
            <person name="Pearson M."/>
            <person name="Priest M."/>
            <person name="Roberts A."/>
            <person name="Saif S."/>
            <person name="Shea T."/>
            <person name="Sisk P."/>
            <person name="Sykes S."/>
            <person name="Wortman J."/>
            <person name="Nusbaum C."/>
            <person name="Birren B."/>
        </authorList>
    </citation>
    <scope>NUCLEOTIDE SEQUENCE [LARGE SCALE GENOMIC DNA]</scope>
    <source>
        <strain evidence="3">PRA339</strain>
    </source>
</reference>
<dbReference type="PANTHER" id="PTHR11188">
    <property type="entry name" value="ARRESTIN DOMAIN CONTAINING PROTEIN"/>
    <property type="match status" value="1"/>
</dbReference>
<name>A0A059F158_9MICR</name>
<reference evidence="2 3" key="2">
    <citation type="submission" date="2014-03" db="EMBL/GenBank/DDBJ databases">
        <title>The Genome Sequence of Anncaliia algerae insect isolate PRA339.</title>
        <authorList>
            <consortium name="The Broad Institute Genome Sequencing Platform"/>
            <consortium name="The Broad Institute Genome Sequencing Center for Infectious Disease"/>
            <person name="Cuomo C."/>
            <person name="Becnel J."/>
            <person name="Sanscrainte N."/>
            <person name="Walker B."/>
            <person name="Young S.K."/>
            <person name="Zeng Q."/>
            <person name="Gargeya S."/>
            <person name="Fitzgerald M."/>
            <person name="Haas B."/>
            <person name="Abouelleil A."/>
            <person name="Alvarado L."/>
            <person name="Arachchi H.M."/>
            <person name="Berlin A.M."/>
            <person name="Chapman S.B."/>
            <person name="Dewar J."/>
            <person name="Goldberg J."/>
            <person name="Griggs A."/>
            <person name="Gujja S."/>
            <person name="Hansen M."/>
            <person name="Howarth C."/>
            <person name="Imamovic A."/>
            <person name="Larimer J."/>
            <person name="McCowan C."/>
            <person name="Murphy C."/>
            <person name="Neiman D."/>
            <person name="Pearson M."/>
            <person name="Priest M."/>
            <person name="Roberts A."/>
            <person name="Saif S."/>
            <person name="Shea T."/>
            <person name="Sisk P."/>
            <person name="Sykes S."/>
            <person name="Wortman J."/>
            <person name="Nusbaum C."/>
            <person name="Birren B."/>
        </authorList>
    </citation>
    <scope>NUCLEOTIDE SEQUENCE [LARGE SCALE GENOMIC DNA]</scope>
    <source>
        <strain evidence="2 3">PRA339</strain>
    </source>
</reference>
<dbReference type="GO" id="GO:0005737">
    <property type="term" value="C:cytoplasm"/>
    <property type="evidence" value="ECO:0007669"/>
    <property type="project" value="TreeGrafter"/>
</dbReference>
<dbReference type="Proteomes" id="UP000030655">
    <property type="component" value="Unassembled WGS sequence"/>
</dbReference>
<feature type="domain" description="Arrestin C-terminal-like" evidence="1">
    <location>
        <begin position="168"/>
        <end position="266"/>
    </location>
</feature>
<dbReference type="Pfam" id="PF02752">
    <property type="entry name" value="Arrestin_C"/>
    <property type="match status" value="1"/>
</dbReference>
<accession>A0A059F158</accession>
<dbReference type="EMBL" id="KK365166">
    <property type="protein sequence ID" value="KCZ80701.1"/>
    <property type="molecule type" value="Genomic_DNA"/>
</dbReference>
<dbReference type="InterPro" id="IPR014756">
    <property type="entry name" value="Ig_E-set"/>
</dbReference>
<dbReference type="InterPro" id="IPR011022">
    <property type="entry name" value="Arrestin_C-like"/>
</dbReference>
<dbReference type="Gene3D" id="2.60.40.640">
    <property type="match status" value="2"/>
</dbReference>
<dbReference type="AlphaFoldDB" id="A0A059F158"/>
<proteinExistence type="predicted"/>
<dbReference type="InterPro" id="IPR014752">
    <property type="entry name" value="Arrestin-like_C"/>
</dbReference>
<organism evidence="2 3">
    <name type="scientific">Anncaliia algerae PRA339</name>
    <dbReference type="NCBI Taxonomy" id="1288291"/>
    <lineage>
        <taxon>Eukaryota</taxon>
        <taxon>Fungi</taxon>
        <taxon>Fungi incertae sedis</taxon>
        <taxon>Microsporidia</taxon>
        <taxon>Tubulinosematoidea</taxon>
        <taxon>Tubulinosematidae</taxon>
        <taxon>Anncaliia</taxon>
    </lineage>
</organism>
<dbReference type="GO" id="GO:0015031">
    <property type="term" value="P:protein transport"/>
    <property type="evidence" value="ECO:0007669"/>
    <property type="project" value="TreeGrafter"/>
</dbReference>